<evidence type="ECO:0000313" key="5">
    <source>
        <dbReference type="EMBL" id="RYU34863.1"/>
    </source>
</evidence>
<evidence type="ECO:0000313" key="7">
    <source>
        <dbReference type="EMBL" id="TKK69186.1"/>
    </source>
</evidence>
<dbReference type="EMBL" id="SIYF01000730">
    <property type="protein sequence ID" value="TKK58321.1"/>
    <property type="molecule type" value="Genomic_DNA"/>
</dbReference>
<name>A0A1B4XPY1_ENTFL</name>
<reference evidence="5 10" key="4">
    <citation type="submission" date="2019-02" db="EMBL/GenBank/DDBJ databases">
        <title>From farm to fork: dissemination of Tn554::fexA-optrA in linezolid-resistant Enterococcus faecalis clones from chicken feces and meat in Tunisia.</title>
        <authorList>
            <person name="Tedim A.P."/>
            <person name="Elghaieb H."/>
            <person name="Abbassi M.S."/>
            <person name="Novais C."/>
            <person name="Hassen A."/>
            <person name="Peixe L."/>
            <person name="Freitas A.R."/>
        </authorList>
    </citation>
    <scope>NUCLEOTIDE SEQUENCE [LARGE SCALE GENOMIC DNA]</scope>
    <source>
        <strain evidence="5 10">728T</strain>
    </source>
</reference>
<organism evidence="5 10">
    <name type="scientific">Enterococcus faecalis</name>
    <name type="common">Streptococcus faecalis</name>
    <dbReference type="NCBI Taxonomy" id="1351"/>
    <lineage>
        <taxon>Bacteria</taxon>
        <taxon>Bacillati</taxon>
        <taxon>Bacillota</taxon>
        <taxon>Bacilli</taxon>
        <taxon>Lactobacillales</taxon>
        <taxon>Enterococcaceae</taxon>
        <taxon>Enterococcus</taxon>
    </lineage>
</organism>
<accession>A0A1B4XPY1</accession>
<dbReference type="Proteomes" id="UP000244140">
    <property type="component" value="Unassembled WGS sequence"/>
</dbReference>
<dbReference type="EMBL" id="SIYF01000452">
    <property type="protein sequence ID" value="TKK69186.1"/>
    <property type="molecule type" value="Genomic_DNA"/>
</dbReference>
<dbReference type="Proteomes" id="UP000429730">
    <property type="component" value="Unassembled WGS sequence"/>
</dbReference>
<sequence>MFFVLTDKLTRKVAPDSLRTDEALLWSRAINFFIA</sequence>
<protein>
    <submittedName>
        <fullName evidence="5">Uncharacterized protein</fullName>
    </submittedName>
</protein>
<reference evidence="4 9" key="2">
    <citation type="submission" date="2018-10" db="EMBL/GenBank/DDBJ databases">
        <title>Genotypes and phenotypes of Enterococci isolated from broiler chickens.</title>
        <authorList>
            <person name="Muhammad A.R."/>
            <person name="Diarra M.S."/>
        </authorList>
    </citation>
    <scope>NUCLEOTIDE SEQUENCE [LARGE SCALE GENOMIC DNA]</scope>
    <source>
        <strain evidence="4 9">LIT2 A36'</strain>
    </source>
</reference>
<proteinExistence type="predicted"/>
<evidence type="ECO:0000313" key="6">
    <source>
        <dbReference type="EMBL" id="TKK58321.1"/>
    </source>
</evidence>
<dbReference type="EMBL" id="WVTJ01000017">
    <property type="protein sequence ID" value="MXS52982.1"/>
    <property type="molecule type" value="Genomic_DNA"/>
</dbReference>
<evidence type="ECO:0000313" key="10">
    <source>
        <dbReference type="Proteomes" id="UP000292223"/>
    </source>
</evidence>
<evidence type="ECO:0000313" key="4">
    <source>
        <dbReference type="EMBL" id="ROX33931.1"/>
    </source>
</evidence>
<evidence type="ECO:0000313" key="3">
    <source>
        <dbReference type="EMBL" id="QFY93949.1"/>
    </source>
</evidence>
<dbReference type="AlphaFoldDB" id="A0A1B4XPY1"/>
<reference evidence="6 11" key="3">
    <citation type="submission" date="2019-02" db="EMBL/GenBank/DDBJ databases">
        <title>Bacteria dissemination in different level of health care in South Africa: the effectiveness of infections prevention and control.</title>
        <authorList>
            <person name="Shobo C."/>
            <person name="Amoako D.G."/>
            <person name="Allam M."/>
            <person name="Ismail A."/>
            <person name="Bester L.A."/>
            <person name="Essack S.Y."/>
        </authorList>
    </citation>
    <scope>NUCLEOTIDE SEQUENCE [LARGE SCALE GENOMIC DNA]</scope>
    <source>
        <strain evidence="6 11">2SIL2</strain>
    </source>
</reference>
<evidence type="ECO:0000313" key="9">
    <source>
        <dbReference type="Proteomes" id="UP000281488"/>
    </source>
</evidence>
<dbReference type="Proteomes" id="UP000281488">
    <property type="component" value="Unassembled WGS sequence"/>
</dbReference>
<dbReference type="Proteomes" id="UP000305511">
    <property type="component" value="Unassembled WGS sequence"/>
</dbReference>
<evidence type="ECO:0000313" key="1">
    <source>
        <dbReference type="EMBL" id="MXS52982.1"/>
    </source>
</evidence>
<evidence type="ECO:0000313" key="12">
    <source>
        <dbReference type="Proteomes" id="UP000429730"/>
    </source>
</evidence>
<gene>
    <name evidence="3" type="ORF">CGZ46_09480</name>
    <name evidence="2" type="ORF">DAI13_10440</name>
    <name evidence="4" type="ORF">EGW16_04575</name>
    <name evidence="5" type="ORF">EU507_03555</name>
    <name evidence="7" type="ORF">EY666_15405</name>
    <name evidence="6" type="ORF">EY666_19325</name>
    <name evidence="1" type="ORF">GTI81_09690</name>
</gene>
<dbReference type="EMBL" id="PZZH01000001">
    <property type="protein sequence ID" value="PTN78147.1"/>
    <property type="molecule type" value="Genomic_DNA"/>
</dbReference>
<reference evidence="2 8" key="1">
    <citation type="submission" date="2018-04" db="EMBL/GenBank/DDBJ databases">
        <authorList>
            <person name="Van Tyne D."/>
        </authorList>
    </citation>
    <scope>NUCLEOTIDE SEQUENCE [LARGE SCALE GENOMIC DNA]</scope>
    <source>
        <strain evidence="2 8">B2535</strain>
    </source>
</reference>
<evidence type="ECO:0000313" key="11">
    <source>
        <dbReference type="Proteomes" id="UP000305511"/>
    </source>
</evidence>
<evidence type="ECO:0000313" key="2">
    <source>
        <dbReference type="EMBL" id="PTN78147.1"/>
    </source>
</evidence>
<dbReference type="Proteomes" id="UP000292223">
    <property type="component" value="Unassembled WGS sequence"/>
</dbReference>
<evidence type="ECO:0000313" key="8">
    <source>
        <dbReference type="Proteomes" id="UP000244140"/>
    </source>
</evidence>
<dbReference type="EMBL" id="SEWT01000002">
    <property type="protein sequence ID" value="RYU34863.1"/>
    <property type="molecule type" value="Genomic_DNA"/>
</dbReference>
<reference evidence="1 12" key="5">
    <citation type="submission" date="2019-04" db="EMBL/GenBank/DDBJ databases">
        <title>Step-wise assembly of the neonatal virome modulated by breast feeding.</title>
        <authorList>
            <person name="Liang G."/>
            <person name="Bushman F."/>
        </authorList>
    </citation>
    <scope>NUCLEOTIDE SEQUENCE [LARGE SCALE GENOMIC DNA]</scope>
    <source>
        <strain evidence="1 12">E3754</strain>
    </source>
</reference>
<dbReference type="EMBL" id="CP042213">
    <property type="protein sequence ID" value="QFY93949.1"/>
    <property type="molecule type" value="Genomic_DNA"/>
</dbReference>
<reference evidence="3" key="6">
    <citation type="submission" date="2019-07" db="EMBL/GenBank/DDBJ databases">
        <title>Transferable Resistance Gene optrA in Enterococcus faecalis from Swine in Brazil.</title>
        <authorList>
            <person name="Almeida L.M."/>
            <person name="Lebreton F."/>
            <person name="Gaca A."/>
            <person name="Bispo P.M."/>
            <person name="Saavedra J."/>
            <person name="Filsner P."/>
            <person name="Moreno A.M."/>
            <person name="Mamizuka E.M."/>
            <person name="Gilmore M.S."/>
        </authorList>
    </citation>
    <scope>NUCLEOTIDE SEQUENCE</scope>
    <source>
        <strain evidence="3">L15</strain>
    </source>
</reference>
<dbReference type="EMBL" id="RKMZ01000002">
    <property type="protein sequence ID" value="ROX33931.1"/>
    <property type="molecule type" value="Genomic_DNA"/>
</dbReference>